<protein>
    <submittedName>
        <fullName evidence="3">Uncharacterized protein LOC109131263</fullName>
    </submittedName>
</protein>
<dbReference type="CDD" id="cd06222">
    <property type="entry name" value="RNase_H_like"/>
    <property type="match status" value="1"/>
</dbReference>
<dbReference type="Pfam" id="PF13456">
    <property type="entry name" value="RVT_3"/>
    <property type="match status" value="1"/>
</dbReference>
<dbReference type="PROSITE" id="PS50878">
    <property type="entry name" value="RT_POL"/>
    <property type="match status" value="1"/>
</dbReference>
<dbReference type="InterPro" id="IPR043502">
    <property type="entry name" value="DNA/RNA_pol_sf"/>
</dbReference>
<dbReference type="InterPro" id="IPR036397">
    <property type="entry name" value="RNaseH_sf"/>
</dbReference>
<dbReference type="InterPro" id="IPR000477">
    <property type="entry name" value="RT_dom"/>
</dbReference>
<sequence>MSKAYDRLEWDFIEAALKQMGFHPTWVNWIIQCVSTVSYSYLVNGQAQGIVNPRREIRQGDPLSPYLFIICSEVLSGLCLKAQSQGNLLGLRVAKGSPRVNHLLFADDTMFFIRSDYHSCMTLRRILQKYEAASGQKINQAKSSITFSAKTPASAKELAKNILEIQKEGGQGKLTMLKSVLTTMPTYTMSCFQLPASLCKRIQSALTRFWWDKNTEKKKMSWIAWRKLAKPAKMGGLGLRDIKLFNKALLAKLSWRILTNPQSLLARVLKGKYCKDLSFLDSSAPNSASHGWKSICIGKDLLKNNLGVLVGSGDCTRLWRSPWLSLSSPLAPMGPPTKATQHLTVADLIIPGTNEWNSNLIRNILPMYEDVIKKIKPSGQGARDTWAWLPTKDGQYSAKSGYFETKLLIWKAVQNALPVGVNLKYRNITDSAVCPHCSEEESVLHLLFLCPYAKSIWSAAPFQTKPHLESIKDVNQGIEKVNNLLCLPPTGIGSGPLAPWIIWSIWTARNQLIFSKKQIPGEEALHLAMIRAKEWQAAQIPALSPPQDPQSSDQTSEPPRDIPRFGWIIKNAEGQVTIRGTASSSHINSPLMAEAAATLIAIRVAIESGIDSIAFASDSQMLVKALNQKLQIKELHGTLHDVFALSASLNFVSFNFISRTLNRQADALAKKALGLLCNNT</sequence>
<dbReference type="InterPro" id="IPR012337">
    <property type="entry name" value="RNaseH-like_sf"/>
</dbReference>
<dbReference type="PANTHER" id="PTHR33116">
    <property type="entry name" value="REVERSE TRANSCRIPTASE ZINC-BINDING DOMAIN-CONTAINING PROTEIN-RELATED-RELATED"/>
    <property type="match status" value="1"/>
</dbReference>
<dbReference type="Pfam" id="PF13966">
    <property type="entry name" value="zf-RVT"/>
    <property type="match status" value="1"/>
</dbReference>
<dbReference type="GeneID" id="109131263"/>
<gene>
    <name evidence="3" type="primary">LOC109131263</name>
</gene>
<dbReference type="InterPro" id="IPR044730">
    <property type="entry name" value="RNase_H-like_dom_plant"/>
</dbReference>
<keyword evidence="2" id="KW-1185">Reference proteome</keyword>
<reference evidence="3" key="2">
    <citation type="submission" date="2025-08" db="UniProtKB">
        <authorList>
            <consortium name="RefSeq"/>
        </authorList>
    </citation>
    <scope>IDENTIFICATION</scope>
    <source>
        <tissue evidence="3">Leaf</tissue>
    </source>
</reference>
<feature type="domain" description="Reverse transcriptase" evidence="1">
    <location>
        <begin position="1"/>
        <end position="181"/>
    </location>
</feature>
<dbReference type="PANTHER" id="PTHR33116:SF86">
    <property type="entry name" value="REVERSE TRANSCRIPTASE DOMAIN-CONTAINING PROTEIN"/>
    <property type="match status" value="1"/>
</dbReference>
<evidence type="ECO:0000259" key="1">
    <source>
        <dbReference type="PROSITE" id="PS50878"/>
    </source>
</evidence>
<dbReference type="Gene3D" id="3.30.420.10">
    <property type="entry name" value="Ribonuclease H-like superfamily/Ribonuclease H"/>
    <property type="match status" value="1"/>
</dbReference>
<dbReference type="SUPFAM" id="SSF53098">
    <property type="entry name" value="Ribonuclease H-like"/>
    <property type="match status" value="1"/>
</dbReference>
<proteinExistence type="predicted"/>
<dbReference type="Pfam" id="PF00078">
    <property type="entry name" value="RVT_1"/>
    <property type="match status" value="1"/>
</dbReference>
<dbReference type="InterPro" id="IPR026960">
    <property type="entry name" value="RVT-Znf"/>
</dbReference>
<dbReference type="SUPFAM" id="SSF56672">
    <property type="entry name" value="DNA/RNA polymerases"/>
    <property type="match status" value="1"/>
</dbReference>
<accession>A0ABM1RES3</accession>
<dbReference type="RefSeq" id="XP_019097511.1">
    <property type="nucleotide sequence ID" value="XM_019241966.1"/>
</dbReference>
<reference evidence="2" key="1">
    <citation type="journal article" date="2014" name="Nat. Commun.">
        <title>The emerging biofuel crop Camelina sativa retains a highly undifferentiated hexaploid genome structure.</title>
        <authorList>
            <person name="Kagale S."/>
            <person name="Koh C."/>
            <person name="Nixon J."/>
            <person name="Bollina V."/>
            <person name="Clarke W.E."/>
            <person name="Tuteja R."/>
            <person name="Spillane C."/>
            <person name="Robinson S.J."/>
            <person name="Links M.G."/>
            <person name="Clarke C."/>
            <person name="Higgins E.E."/>
            <person name="Huebert T."/>
            <person name="Sharpe A.G."/>
            <person name="Parkin I.A."/>
        </authorList>
    </citation>
    <scope>NUCLEOTIDE SEQUENCE [LARGE SCALE GENOMIC DNA]</scope>
    <source>
        <strain evidence="2">cv. DH55</strain>
    </source>
</reference>
<dbReference type="InterPro" id="IPR002156">
    <property type="entry name" value="RNaseH_domain"/>
</dbReference>
<organism evidence="2 3">
    <name type="scientific">Camelina sativa</name>
    <name type="common">False flax</name>
    <name type="synonym">Myagrum sativum</name>
    <dbReference type="NCBI Taxonomy" id="90675"/>
    <lineage>
        <taxon>Eukaryota</taxon>
        <taxon>Viridiplantae</taxon>
        <taxon>Streptophyta</taxon>
        <taxon>Embryophyta</taxon>
        <taxon>Tracheophyta</taxon>
        <taxon>Spermatophyta</taxon>
        <taxon>Magnoliopsida</taxon>
        <taxon>eudicotyledons</taxon>
        <taxon>Gunneridae</taxon>
        <taxon>Pentapetalae</taxon>
        <taxon>rosids</taxon>
        <taxon>malvids</taxon>
        <taxon>Brassicales</taxon>
        <taxon>Brassicaceae</taxon>
        <taxon>Camelineae</taxon>
        <taxon>Camelina</taxon>
    </lineage>
</organism>
<evidence type="ECO:0000313" key="2">
    <source>
        <dbReference type="Proteomes" id="UP000694864"/>
    </source>
</evidence>
<evidence type="ECO:0000313" key="3">
    <source>
        <dbReference type="RefSeq" id="XP_019097511.1"/>
    </source>
</evidence>
<dbReference type="Proteomes" id="UP000694864">
    <property type="component" value="Chromosome 20"/>
</dbReference>
<name>A0ABM1RES3_CAMSA</name>